<proteinExistence type="predicted"/>
<keyword evidence="2" id="KW-1185">Reference proteome</keyword>
<reference evidence="1 2" key="2">
    <citation type="submission" date="2018-11" db="EMBL/GenBank/DDBJ databases">
        <authorList>
            <consortium name="Pathogen Informatics"/>
        </authorList>
    </citation>
    <scope>NUCLEOTIDE SEQUENCE [LARGE SCALE GENOMIC DNA]</scope>
    <source>
        <strain evidence="1">Dakar</strain>
        <strain evidence="2">Dakar, Senegal</strain>
    </source>
</reference>
<dbReference type="WBParaSite" id="SCUD_0000328501-mRNA-1">
    <property type="protein sequence ID" value="SCUD_0000328501-mRNA-1"/>
    <property type="gene ID" value="SCUD_0000328501"/>
</dbReference>
<protein>
    <submittedName>
        <fullName evidence="1 3">Uncharacterized protein</fullName>
    </submittedName>
</protein>
<organism evidence="3">
    <name type="scientific">Schistosoma curassoni</name>
    <dbReference type="NCBI Taxonomy" id="6186"/>
    <lineage>
        <taxon>Eukaryota</taxon>
        <taxon>Metazoa</taxon>
        <taxon>Spiralia</taxon>
        <taxon>Lophotrochozoa</taxon>
        <taxon>Platyhelminthes</taxon>
        <taxon>Trematoda</taxon>
        <taxon>Digenea</taxon>
        <taxon>Strigeidida</taxon>
        <taxon>Schistosomatoidea</taxon>
        <taxon>Schistosomatidae</taxon>
        <taxon>Schistosoma</taxon>
    </lineage>
</organism>
<accession>A0A183JKQ4</accession>
<gene>
    <name evidence="1" type="ORF">SCUD_LOCUS3283</name>
</gene>
<evidence type="ECO:0000313" key="1">
    <source>
        <dbReference type="EMBL" id="VDO80685.1"/>
    </source>
</evidence>
<dbReference type="AlphaFoldDB" id="A0A183JKQ4"/>
<dbReference type="Proteomes" id="UP000279833">
    <property type="component" value="Unassembled WGS sequence"/>
</dbReference>
<dbReference type="EMBL" id="UZAK01003632">
    <property type="protein sequence ID" value="VDO80685.1"/>
    <property type="molecule type" value="Genomic_DNA"/>
</dbReference>
<name>A0A183JKQ4_9TREM</name>
<evidence type="ECO:0000313" key="3">
    <source>
        <dbReference type="WBParaSite" id="SCUD_0000328501-mRNA-1"/>
    </source>
</evidence>
<evidence type="ECO:0000313" key="2">
    <source>
        <dbReference type="Proteomes" id="UP000279833"/>
    </source>
</evidence>
<sequence>MVVEGIQRETLDIGYALHGTRQQGVPVIFRELMLPDGFDSMSPSFTVGDVTTGLSGPRPTSCRTEMESQLIDHWVVSNFSYGPYHQKTTSWKTPRSYQKLLI</sequence>
<reference evidence="3" key="1">
    <citation type="submission" date="2016-06" db="UniProtKB">
        <authorList>
            <consortium name="WormBaseParasite"/>
        </authorList>
    </citation>
    <scope>IDENTIFICATION</scope>
</reference>